<accession>A0ACB9E6Q0</accession>
<dbReference type="EMBL" id="CM042035">
    <property type="protein sequence ID" value="KAI3754386.1"/>
    <property type="molecule type" value="Genomic_DNA"/>
</dbReference>
<reference evidence="1 2" key="2">
    <citation type="journal article" date="2022" name="Mol. Ecol. Resour.">
        <title>The genomes of chicory, endive, great burdock and yacon provide insights into Asteraceae paleo-polyploidization history and plant inulin production.</title>
        <authorList>
            <person name="Fan W."/>
            <person name="Wang S."/>
            <person name="Wang H."/>
            <person name="Wang A."/>
            <person name="Jiang F."/>
            <person name="Liu H."/>
            <person name="Zhao H."/>
            <person name="Xu D."/>
            <person name="Zhang Y."/>
        </authorList>
    </citation>
    <scope>NUCLEOTIDE SEQUENCE [LARGE SCALE GENOMIC DNA]</scope>
    <source>
        <strain evidence="2">cv. Yunnan</strain>
        <tissue evidence="1">Leaves</tissue>
    </source>
</reference>
<comment type="caution">
    <text evidence="1">The sequence shown here is derived from an EMBL/GenBank/DDBJ whole genome shotgun (WGS) entry which is preliminary data.</text>
</comment>
<keyword evidence="2" id="KW-1185">Reference proteome</keyword>
<protein>
    <submittedName>
        <fullName evidence="1">Uncharacterized protein</fullName>
    </submittedName>
</protein>
<gene>
    <name evidence="1" type="ORF">L1987_54169</name>
</gene>
<sequence length="153" mass="17738">MNQCSSTNTNGRDHGGMVRQHGELMTRVKRLRPYKPFDPEMLQEFRHPNLVKLIGYCFKDEELFIVHELMHNGNFEDLLRRGVIARLPLVTKVKIAVGIARGIVFLKKIQIEAGDCLERQTILLDNKIQNEAGDSLERQDITRQEFYGKAFRL</sequence>
<dbReference type="Proteomes" id="UP001056120">
    <property type="component" value="Linkage Group LG18"/>
</dbReference>
<evidence type="ECO:0000313" key="1">
    <source>
        <dbReference type="EMBL" id="KAI3754386.1"/>
    </source>
</evidence>
<name>A0ACB9E6Q0_9ASTR</name>
<evidence type="ECO:0000313" key="2">
    <source>
        <dbReference type="Proteomes" id="UP001056120"/>
    </source>
</evidence>
<reference evidence="2" key="1">
    <citation type="journal article" date="2022" name="Mol. Ecol. Resour.">
        <title>The genomes of chicory, endive, great burdock and yacon provide insights into Asteraceae palaeo-polyploidization history and plant inulin production.</title>
        <authorList>
            <person name="Fan W."/>
            <person name="Wang S."/>
            <person name="Wang H."/>
            <person name="Wang A."/>
            <person name="Jiang F."/>
            <person name="Liu H."/>
            <person name="Zhao H."/>
            <person name="Xu D."/>
            <person name="Zhang Y."/>
        </authorList>
    </citation>
    <scope>NUCLEOTIDE SEQUENCE [LARGE SCALE GENOMIC DNA]</scope>
    <source>
        <strain evidence="2">cv. Yunnan</strain>
    </source>
</reference>
<organism evidence="1 2">
    <name type="scientific">Smallanthus sonchifolius</name>
    <dbReference type="NCBI Taxonomy" id="185202"/>
    <lineage>
        <taxon>Eukaryota</taxon>
        <taxon>Viridiplantae</taxon>
        <taxon>Streptophyta</taxon>
        <taxon>Embryophyta</taxon>
        <taxon>Tracheophyta</taxon>
        <taxon>Spermatophyta</taxon>
        <taxon>Magnoliopsida</taxon>
        <taxon>eudicotyledons</taxon>
        <taxon>Gunneridae</taxon>
        <taxon>Pentapetalae</taxon>
        <taxon>asterids</taxon>
        <taxon>campanulids</taxon>
        <taxon>Asterales</taxon>
        <taxon>Asteraceae</taxon>
        <taxon>Asteroideae</taxon>
        <taxon>Heliantheae alliance</taxon>
        <taxon>Millerieae</taxon>
        <taxon>Smallanthus</taxon>
    </lineage>
</organism>
<proteinExistence type="predicted"/>